<accession>A0ABY2JIG2</accession>
<organism evidence="1 2">
    <name type="scientific">Cryobacterium sandaracinum</name>
    <dbReference type="NCBI Taxonomy" id="1259247"/>
    <lineage>
        <taxon>Bacteria</taxon>
        <taxon>Bacillati</taxon>
        <taxon>Actinomycetota</taxon>
        <taxon>Actinomycetes</taxon>
        <taxon>Micrococcales</taxon>
        <taxon>Microbacteriaceae</taxon>
        <taxon>Cryobacterium</taxon>
    </lineage>
</organism>
<protein>
    <submittedName>
        <fullName evidence="1">Uncharacterized protein</fullName>
    </submittedName>
</protein>
<dbReference type="Proteomes" id="UP000297851">
    <property type="component" value="Unassembled WGS sequence"/>
</dbReference>
<reference evidence="1 2" key="1">
    <citation type="submission" date="2019-03" db="EMBL/GenBank/DDBJ databases">
        <title>Genomics of glacier-inhabiting Cryobacterium strains.</title>
        <authorList>
            <person name="Liu Q."/>
            <person name="Xin Y.-H."/>
        </authorList>
    </citation>
    <scope>NUCLEOTIDE SEQUENCE [LARGE SCALE GENOMIC DNA]</scope>
    <source>
        <strain evidence="1 2">TMT2-16</strain>
    </source>
</reference>
<proteinExistence type="predicted"/>
<dbReference type="RefSeq" id="WP_134371864.1">
    <property type="nucleotide sequence ID" value="NZ_SOGO01000008.1"/>
</dbReference>
<evidence type="ECO:0000313" key="1">
    <source>
        <dbReference type="EMBL" id="TFD06362.1"/>
    </source>
</evidence>
<evidence type="ECO:0000313" key="2">
    <source>
        <dbReference type="Proteomes" id="UP000297851"/>
    </source>
</evidence>
<gene>
    <name evidence="1" type="ORF">E3T25_02145</name>
</gene>
<sequence length="63" mass="7144">MAGNQPKHPRHHYAKFKDPPNDRVRIEMFLEAISDYASLQATFPLPEFPSEMRITSATVSTGL</sequence>
<dbReference type="EMBL" id="SOGO01000008">
    <property type="protein sequence ID" value="TFD06362.1"/>
    <property type="molecule type" value="Genomic_DNA"/>
</dbReference>
<name>A0ABY2JIG2_9MICO</name>
<keyword evidence="2" id="KW-1185">Reference proteome</keyword>
<comment type="caution">
    <text evidence="1">The sequence shown here is derived from an EMBL/GenBank/DDBJ whole genome shotgun (WGS) entry which is preliminary data.</text>
</comment>